<evidence type="ECO:0000256" key="2">
    <source>
        <dbReference type="SAM" id="SignalP"/>
    </source>
</evidence>
<evidence type="ECO:0000313" key="3">
    <source>
        <dbReference type="EMBL" id="OKL62503.1"/>
    </source>
</evidence>
<sequence length="517" mass="59555">MDRKMLTWLVALLIALSIPFLSRQLKSSWKYLRNTARMDQLSEAQKSRLDEVANLMLEIYETLAKMRYIDPAGIKEGPHDTSSLQSQYEEYGLDPTIKYLYSILPYIDAAAAGNSDFLHGGEFANFLDPEQVEQGRDPFYASPEGDDFEAENGPYMRPWVTALSQLGNHGSVILYDAKSHQIWIIDQESWASTDLALEGMQTKEITSVNDNSFDHIPGRPARDVLRDINGWYRSLEALPGGGERSWLDWDHWDEILGLKGLYQRNGWPDDLDGDSFEIGRARGYAASRAKWFAEEPLRQVEKYQLWKKFGEDRKKAAMNEATSMEDEWVAQFTVWKQNRNLAQHIKRLRESKDIAERLCPNGVCQKREDLPLWELEFLQKEHQDKQDDLSRSRDMIEQYKDNKNDLSGGEEEEEKMAKIELNHAIKTESIYRRAVVQAKADADRLCPGKTLQSALGINADDLYSRHHLQEQPNLIQREIEALQEWLVTVPSDVVKAKEMALNEISKFESFRTKPSDG</sequence>
<keyword evidence="4" id="KW-1185">Reference proteome</keyword>
<dbReference type="AlphaFoldDB" id="A0A225ASM0"/>
<dbReference type="GeneID" id="31001940"/>
<evidence type="ECO:0000256" key="1">
    <source>
        <dbReference type="SAM" id="Coils"/>
    </source>
</evidence>
<evidence type="ECO:0000313" key="4">
    <source>
        <dbReference type="Proteomes" id="UP000214365"/>
    </source>
</evidence>
<dbReference type="STRING" id="1441469.A0A225ASM0"/>
<protein>
    <recommendedName>
        <fullName evidence="5">Knr4/Smi1-like domain-containing protein</fullName>
    </recommendedName>
</protein>
<keyword evidence="1" id="KW-0175">Coiled coil</keyword>
<reference evidence="3 4" key="1">
    <citation type="submission" date="2015-06" db="EMBL/GenBank/DDBJ databases">
        <title>Talaromyces atroroseus IBT 11181 draft genome.</title>
        <authorList>
            <person name="Rasmussen K.B."/>
            <person name="Rasmussen S."/>
            <person name="Petersen B."/>
            <person name="Sicheritz-Ponten T."/>
            <person name="Mortensen U.H."/>
            <person name="Thrane U."/>
        </authorList>
    </citation>
    <scope>NUCLEOTIDE SEQUENCE [LARGE SCALE GENOMIC DNA]</scope>
    <source>
        <strain evidence="3 4">IBT 11181</strain>
    </source>
</reference>
<dbReference type="EMBL" id="LFMY01000003">
    <property type="protein sequence ID" value="OKL62503.1"/>
    <property type="molecule type" value="Genomic_DNA"/>
</dbReference>
<keyword evidence="2" id="KW-0732">Signal</keyword>
<dbReference type="OrthoDB" id="5327951at2759"/>
<gene>
    <name evidence="3" type="ORF">UA08_02185</name>
</gene>
<dbReference type="RefSeq" id="XP_020122624.1">
    <property type="nucleotide sequence ID" value="XM_020264759.1"/>
</dbReference>
<dbReference type="Proteomes" id="UP000214365">
    <property type="component" value="Unassembled WGS sequence"/>
</dbReference>
<evidence type="ECO:0008006" key="5">
    <source>
        <dbReference type="Google" id="ProtNLM"/>
    </source>
</evidence>
<accession>A0A225ASM0</accession>
<proteinExistence type="predicted"/>
<feature type="chain" id="PRO_5012894978" description="Knr4/Smi1-like domain-containing protein" evidence="2">
    <location>
        <begin position="25"/>
        <end position="517"/>
    </location>
</feature>
<name>A0A225ASM0_TALAT</name>
<feature type="coiled-coil region" evidence="1">
    <location>
        <begin position="338"/>
        <end position="402"/>
    </location>
</feature>
<organism evidence="3 4">
    <name type="scientific">Talaromyces atroroseus</name>
    <dbReference type="NCBI Taxonomy" id="1441469"/>
    <lineage>
        <taxon>Eukaryota</taxon>
        <taxon>Fungi</taxon>
        <taxon>Dikarya</taxon>
        <taxon>Ascomycota</taxon>
        <taxon>Pezizomycotina</taxon>
        <taxon>Eurotiomycetes</taxon>
        <taxon>Eurotiomycetidae</taxon>
        <taxon>Eurotiales</taxon>
        <taxon>Trichocomaceae</taxon>
        <taxon>Talaromyces</taxon>
        <taxon>Talaromyces sect. Trachyspermi</taxon>
    </lineage>
</organism>
<comment type="caution">
    <text evidence="3">The sequence shown here is derived from an EMBL/GenBank/DDBJ whole genome shotgun (WGS) entry which is preliminary data.</text>
</comment>
<feature type="signal peptide" evidence="2">
    <location>
        <begin position="1"/>
        <end position="24"/>
    </location>
</feature>